<evidence type="ECO:0000259" key="1">
    <source>
        <dbReference type="Pfam" id="PF22302"/>
    </source>
</evidence>
<dbReference type="Proteomes" id="UP000324194">
    <property type="component" value="Chromosome 1"/>
</dbReference>
<gene>
    <name evidence="2" type="ORF">AQUSIP_06520</name>
</gene>
<dbReference type="OrthoDB" id="5959568at2"/>
<accession>A0A5E4PFR4</accession>
<dbReference type="Pfam" id="PF22302">
    <property type="entry name" value="DUF6968"/>
    <property type="match status" value="1"/>
</dbReference>
<dbReference type="RefSeq" id="WP_148338615.1">
    <property type="nucleotide sequence ID" value="NZ_LR699119.1"/>
</dbReference>
<name>A0A5E4PFR4_9COXI</name>
<reference evidence="2 3" key="1">
    <citation type="submission" date="2019-08" db="EMBL/GenBank/DDBJ databases">
        <authorList>
            <person name="Guy L."/>
        </authorList>
    </citation>
    <scope>NUCLEOTIDE SEQUENCE [LARGE SCALE GENOMIC DNA]</scope>
    <source>
        <strain evidence="2 3">SGT-108</strain>
    </source>
</reference>
<evidence type="ECO:0000313" key="2">
    <source>
        <dbReference type="EMBL" id="VVC75362.1"/>
    </source>
</evidence>
<proteinExistence type="predicted"/>
<protein>
    <recommendedName>
        <fullName evidence="1">DUF6968 domain-containing protein</fullName>
    </recommendedName>
</protein>
<dbReference type="EMBL" id="LR699119">
    <property type="protein sequence ID" value="VVC75362.1"/>
    <property type="molecule type" value="Genomic_DNA"/>
</dbReference>
<dbReference type="AlphaFoldDB" id="A0A5E4PFR4"/>
<dbReference type="KEGG" id="asip:AQUSIP_06520"/>
<dbReference type="InterPro" id="IPR054241">
    <property type="entry name" value="DUF6968"/>
</dbReference>
<feature type="domain" description="DUF6968" evidence="1">
    <location>
        <begin position="11"/>
        <end position="103"/>
    </location>
</feature>
<organism evidence="2 3">
    <name type="scientific">Aquicella siphonis</name>
    <dbReference type="NCBI Taxonomy" id="254247"/>
    <lineage>
        <taxon>Bacteria</taxon>
        <taxon>Pseudomonadati</taxon>
        <taxon>Pseudomonadota</taxon>
        <taxon>Gammaproteobacteria</taxon>
        <taxon>Legionellales</taxon>
        <taxon>Coxiellaceae</taxon>
        <taxon>Aquicella</taxon>
    </lineage>
</organism>
<evidence type="ECO:0000313" key="3">
    <source>
        <dbReference type="Proteomes" id="UP000324194"/>
    </source>
</evidence>
<keyword evidence="3" id="KW-1185">Reference proteome</keyword>
<sequence>MQLTEIGQVVASRTLTLTDNNATRLVIISIGKPQKFSDGQDYYCPYQIFGLRDEKVNWCGGIDEVQALLLALERIGIVLADTDEYKQGKLTWIGSENNNIGFPHPDSSGLLSDLRLESDIKKS</sequence>